<evidence type="ECO:0000313" key="1">
    <source>
        <dbReference type="EMBL" id="ANT39986.1"/>
    </source>
</evidence>
<sequence length="270" mass="30433">MKNFVFGQAVKCNCGCDRIAGAVIRESRIPGMWLIKTENGEALVNENNIDAVEIVMKGTAAELVKLPKEIAEVLDLKGYSSSPNAMWEILDKQAHKLFKTTWLFEKGNLIKLARAIEEGYEVERPVIQKGDHVVFENEKVKWIAECCGVEGNKLQFDYAIEFKLGKYDYDNGGEVPMDMFDVRLATSEEVKELKRAASFVKNNRKFNLFMPFDMATDTNGAWVRVVEQLDVSGDVVVLYGNEEDGYLATSRPATELNLQYLAEDRVNPEG</sequence>
<organism evidence="1 2">
    <name type="scientific">Bacillus phage vB_BtS_BMBtp14</name>
    <dbReference type="NCBI Taxonomy" id="1868826"/>
    <lineage>
        <taxon>Viruses</taxon>
        <taxon>Duplodnaviria</taxon>
        <taxon>Heunggongvirae</taxon>
        <taxon>Uroviricota</taxon>
        <taxon>Caudoviricetes</taxon>
        <taxon>Skryabinvirinae</taxon>
        <taxon>Bembunaquatrovirus</taxon>
        <taxon>Bembunaquatrovirus BMBtp14</taxon>
    </lineage>
</organism>
<dbReference type="Proteomes" id="UP000221937">
    <property type="component" value="Segment"/>
</dbReference>
<evidence type="ECO:0000313" key="2">
    <source>
        <dbReference type="Proteomes" id="UP000221937"/>
    </source>
</evidence>
<protein>
    <submittedName>
        <fullName evidence="1">Uncharacterized protein</fullName>
    </submittedName>
</protein>
<gene>
    <name evidence="1" type="ORF">BMBtpLA2_26</name>
</gene>
<reference evidence="1 2" key="1">
    <citation type="submission" date="2016-05" db="EMBL/GenBank/DDBJ databases">
        <title>Undiscovered low abundance phages are ubiquitous in bacterial genomes.</title>
        <authorList>
            <person name="Dong Z."/>
            <person name="Liu H."/>
            <person name="Zheng J."/>
            <person name="Peng D."/>
        </authorList>
    </citation>
    <scope>NUCLEOTIDE SEQUENCE [LARGE SCALE GENOMIC DNA]</scope>
</reference>
<dbReference type="EMBL" id="KX190833">
    <property type="protein sequence ID" value="ANT39986.1"/>
    <property type="molecule type" value="Genomic_DNA"/>
</dbReference>
<accession>A0A1B1P796</accession>
<name>A0A1B1P796_9CAUD</name>
<proteinExistence type="predicted"/>
<keyword evidence="2" id="KW-1185">Reference proteome</keyword>